<feature type="chain" id="PRO_5022981644" description="Lipocalin-like domain-containing protein" evidence="1">
    <location>
        <begin position="22"/>
        <end position="130"/>
    </location>
</feature>
<dbReference type="AlphaFoldDB" id="A0A5B8YIG4"/>
<evidence type="ECO:0000256" key="1">
    <source>
        <dbReference type="SAM" id="SignalP"/>
    </source>
</evidence>
<evidence type="ECO:0008006" key="4">
    <source>
        <dbReference type="Google" id="ProtNLM"/>
    </source>
</evidence>
<organism evidence="2 3">
    <name type="scientific">Antarcticibacterium arcticum</name>
    <dbReference type="NCBI Taxonomy" id="2585771"/>
    <lineage>
        <taxon>Bacteria</taxon>
        <taxon>Pseudomonadati</taxon>
        <taxon>Bacteroidota</taxon>
        <taxon>Flavobacteriia</taxon>
        <taxon>Flavobacteriales</taxon>
        <taxon>Flavobacteriaceae</taxon>
        <taxon>Antarcticibacterium</taxon>
    </lineage>
</organism>
<sequence length="130" mass="14738">MKNFTLVGVLALTISLTSCFADRDDIPEIVSEWKLIEISETIDSTGTAFVPTDRMEIVSFLPHLKVSRSPSWCAEDGEMAVNYSEDGFIYIFCNENDSDALSFEIQEEIMVITAPNCQDGCRQHKYQRTR</sequence>
<name>A0A5B8YIG4_9FLAO</name>
<dbReference type="RefSeq" id="WP_146833415.1">
    <property type="nucleotide sequence ID" value="NZ_CP042476.1"/>
</dbReference>
<feature type="signal peptide" evidence="1">
    <location>
        <begin position="1"/>
        <end position="21"/>
    </location>
</feature>
<dbReference type="PROSITE" id="PS51257">
    <property type="entry name" value="PROKAR_LIPOPROTEIN"/>
    <property type="match status" value="1"/>
</dbReference>
<protein>
    <recommendedName>
        <fullName evidence="4">Lipocalin-like domain-containing protein</fullName>
    </recommendedName>
</protein>
<dbReference type="KEGG" id="anp:FK178_08295"/>
<keyword evidence="1" id="KW-0732">Signal</keyword>
<dbReference type="Proteomes" id="UP000321954">
    <property type="component" value="Chromosome"/>
</dbReference>
<proteinExistence type="predicted"/>
<gene>
    <name evidence="2" type="ORF">FK178_08295</name>
</gene>
<accession>A0A5B8YIG4</accession>
<dbReference type="OrthoDB" id="797442at2"/>
<evidence type="ECO:0000313" key="3">
    <source>
        <dbReference type="Proteomes" id="UP000321954"/>
    </source>
</evidence>
<reference evidence="2 3" key="1">
    <citation type="submission" date="2019-08" db="EMBL/GenBank/DDBJ databases">
        <title>Antarcticibacterium arcticum sp. nov., a bacterium isolated from marine sediment of the Canadian Beaufort Sea.</title>
        <authorList>
            <person name="Lee Y.M."/>
            <person name="Baek K."/>
            <person name="Lee D.-H."/>
            <person name="Shin S.C."/>
            <person name="Jin Y.K."/>
            <person name="Park Y."/>
        </authorList>
    </citation>
    <scope>NUCLEOTIDE SEQUENCE [LARGE SCALE GENOMIC DNA]</scope>
    <source>
        <strain evidence="2 3">PAMC 28998</strain>
    </source>
</reference>
<keyword evidence="3" id="KW-1185">Reference proteome</keyword>
<evidence type="ECO:0000313" key="2">
    <source>
        <dbReference type="EMBL" id="QED37722.1"/>
    </source>
</evidence>
<dbReference type="EMBL" id="CP042476">
    <property type="protein sequence ID" value="QED37722.1"/>
    <property type="molecule type" value="Genomic_DNA"/>
</dbReference>